<evidence type="ECO:0000313" key="6">
    <source>
        <dbReference type="EMBL" id="KAL3407333.1"/>
    </source>
</evidence>
<evidence type="ECO:0000259" key="5">
    <source>
        <dbReference type="PROSITE" id="PS01179"/>
    </source>
</evidence>
<dbReference type="InterPro" id="IPR011993">
    <property type="entry name" value="PH-like_dom_sf"/>
</dbReference>
<evidence type="ECO:0000256" key="1">
    <source>
        <dbReference type="ARBA" id="ARBA00022737"/>
    </source>
</evidence>
<dbReference type="InterPro" id="IPR051165">
    <property type="entry name" value="Multifunctional_ANK_Repeat"/>
</dbReference>
<feature type="repeat" description="ANK" evidence="3">
    <location>
        <begin position="371"/>
        <end position="399"/>
    </location>
</feature>
<keyword evidence="1" id="KW-0677">Repeat</keyword>
<feature type="region of interest" description="Disordered" evidence="4">
    <location>
        <begin position="519"/>
        <end position="543"/>
    </location>
</feature>
<dbReference type="EMBL" id="JBJJXI010000011">
    <property type="protein sequence ID" value="KAL3407333.1"/>
    <property type="molecule type" value="Genomic_DNA"/>
</dbReference>
<dbReference type="PANTHER" id="PTHR24123:SF33">
    <property type="entry name" value="PROTEIN HOS4"/>
    <property type="match status" value="1"/>
</dbReference>
<dbReference type="SMART" id="SM00248">
    <property type="entry name" value="ANK"/>
    <property type="match status" value="8"/>
</dbReference>
<dbReference type="SUPFAM" id="SSF50729">
    <property type="entry name" value="PH domain-like"/>
    <property type="match status" value="1"/>
</dbReference>
<evidence type="ECO:0000256" key="2">
    <source>
        <dbReference type="ARBA" id="ARBA00023043"/>
    </source>
</evidence>
<dbReference type="SUPFAM" id="SSF48403">
    <property type="entry name" value="Ankyrin repeat"/>
    <property type="match status" value="1"/>
</dbReference>
<feature type="repeat" description="ANK" evidence="3">
    <location>
        <begin position="164"/>
        <end position="196"/>
    </location>
</feature>
<evidence type="ECO:0000256" key="3">
    <source>
        <dbReference type="PROSITE-ProRule" id="PRU00023"/>
    </source>
</evidence>
<comment type="caution">
    <text evidence="6">The sequence shown here is derived from an EMBL/GenBank/DDBJ whole genome shotgun (WGS) entry which is preliminary data.</text>
</comment>
<dbReference type="AlphaFoldDB" id="A0ABD2XPG1"/>
<dbReference type="Pfam" id="PF13637">
    <property type="entry name" value="Ank_4"/>
    <property type="match status" value="1"/>
</dbReference>
<proteinExistence type="predicted"/>
<feature type="domain" description="PID" evidence="5">
    <location>
        <begin position="557"/>
        <end position="695"/>
    </location>
</feature>
<dbReference type="Gene3D" id="1.25.40.20">
    <property type="entry name" value="Ankyrin repeat-containing domain"/>
    <property type="match status" value="2"/>
</dbReference>
<name>A0ABD2XPG1_9HYME</name>
<dbReference type="PROSITE" id="PS01179">
    <property type="entry name" value="PID"/>
    <property type="match status" value="1"/>
</dbReference>
<feature type="region of interest" description="Disordered" evidence="4">
    <location>
        <begin position="745"/>
        <end position="801"/>
    </location>
</feature>
<reference evidence="6 7" key="1">
    <citation type="journal article" date="2024" name="bioRxiv">
        <title>A reference genome for Trichogramma kaykai: A tiny desert-dwelling parasitoid wasp with competing sex-ratio distorters.</title>
        <authorList>
            <person name="Culotta J."/>
            <person name="Lindsey A.R."/>
        </authorList>
    </citation>
    <scope>NUCLEOTIDE SEQUENCE [LARGE SCALE GENOMIC DNA]</scope>
    <source>
        <strain evidence="6 7">KSX58</strain>
    </source>
</reference>
<dbReference type="InterPro" id="IPR036770">
    <property type="entry name" value="Ankyrin_rpt-contain_sf"/>
</dbReference>
<sequence>MQVECAMMDVEPDEDFVFIFSEDTPPTTVKRKRRAEGEPDDSDSYITLKRSNFEVLYDAERQRFYDKVLRETTSRESNVELIPIDLFAEEYQEATPEDLIWMLIKAERERQLEVVEFLVGVGIKIDGIGENGRTALHIAAMAGLYDKADLMFEIFGDYNYSDDHGFTHFHAACITGNHDMMSRFLDQGIDANLPFQDFYCGRQMSPLHLAVNEEQPESVQLLLQKGADPNIIPGNNPLDYLPYCHHTYERGVVEKDYYDINMKIVEMLIQHKCNIDTKDSEGNSPMFNLFCGIVKRHKFQKEVLSIFLEHGADVKHVNDAGATILHVVLAREGWEYCTYEDFEQYSRDDISAEVIQMLIEHGADPRAKDADGNTPLQMAVSYCNYEAVKLLMNYDNDLNHLRLEGGFFCRRKRYPQHLELVQNLIDMVELLKSKGLKISELYAYNMLSVLHGFYYLDDSSMYPINLLELELNEEWALANSCESVVVVGGQTSGTMSSAASSTTTSSGCSVGTPTTGCTLSPTNASDQDEAASSSSATTSATSTGSGSAAVAIEEKLYDIKYLGCTRLQEEDAADNERLAAAAVDKIVTATKARGEKLFRVSLAISRRGIRMTLLDTAEEVLRAPISSIAYCSVDAKHNQVFSFILTVEPTSSSPSESERQQQQQQHHECHAYVCPRRKVAQTIALTLAQAFDSAYAIWQLDQLDAANAAAAARTTHEPKQLAALDDELVKVHLDGFEDVASEAKNKCGKGARHKSKKSATSCPDHGKISSGSRVPATPPSKDEKTTRAKSNLLLHEEPPAKARVESWHELLLKSEEGKTGCISKRHN</sequence>
<dbReference type="Pfam" id="PF12796">
    <property type="entry name" value="Ank_2"/>
    <property type="match status" value="1"/>
</dbReference>
<protein>
    <recommendedName>
        <fullName evidence="5">PID domain-containing protein</fullName>
    </recommendedName>
</protein>
<feature type="repeat" description="ANK" evidence="3">
    <location>
        <begin position="131"/>
        <end position="163"/>
    </location>
</feature>
<dbReference type="PROSITE" id="PS50088">
    <property type="entry name" value="ANK_REPEAT"/>
    <property type="match status" value="4"/>
</dbReference>
<accession>A0ABD2XPG1</accession>
<keyword evidence="2 3" id="KW-0040">ANK repeat</keyword>
<evidence type="ECO:0000256" key="4">
    <source>
        <dbReference type="SAM" id="MobiDB-lite"/>
    </source>
</evidence>
<dbReference type="SMART" id="SM00462">
    <property type="entry name" value="PTB"/>
    <property type="match status" value="1"/>
</dbReference>
<feature type="compositionally biased region" description="Low complexity" evidence="4">
    <location>
        <begin position="530"/>
        <end position="543"/>
    </location>
</feature>
<feature type="compositionally biased region" description="Basic residues" evidence="4">
    <location>
        <begin position="746"/>
        <end position="757"/>
    </location>
</feature>
<dbReference type="PRINTS" id="PR01415">
    <property type="entry name" value="ANKYRIN"/>
</dbReference>
<keyword evidence="7" id="KW-1185">Reference proteome</keyword>
<dbReference type="Proteomes" id="UP001627154">
    <property type="component" value="Unassembled WGS sequence"/>
</dbReference>
<dbReference type="InterPro" id="IPR002110">
    <property type="entry name" value="Ankyrin_rpt"/>
</dbReference>
<gene>
    <name evidence="6" type="ORF">TKK_000596</name>
</gene>
<dbReference type="InterPro" id="IPR006020">
    <property type="entry name" value="PTB/PI_dom"/>
</dbReference>
<organism evidence="6 7">
    <name type="scientific">Trichogramma kaykai</name>
    <dbReference type="NCBI Taxonomy" id="54128"/>
    <lineage>
        <taxon>Eukaryota</taxon>
        <taxon>Metazoa</taxon>
        <taxon>Ecdysozoa</taxon>
        <taxon>Arthropoda</taxon>
        <taxon>Hexapoda</taxon>
        <taxon>Insecta</taxon>
        <taxon>Pterygota</taxon>
        <taxon>Neoptera</taxon>
        <taxon>Endopterygota</taxon>
        <taxon>Hymenoptera</taxon>
        <taxon>Apocrita</taxon>
        <taxon>Proctotrupomorpha</taxon>
        <taxon>Chalcidoidea</taxon>
        <taxon>Trichogrammatidae</taxon>
        <taxon>Trichogramma</taxon>
    </lineage>
</organism>
<feature type="repeat" description="ANK" evidence="3">
    <location>
        <begin position="202"/>
        <end position="234"/>
    </location>
</feature>
<evidence type="ECO:0000313" key="7">
    <source>
        <dbReference type="Proteomes" id="UP001627154"/>
    </source>
</evidence>
<dbReference type="PROSITE" id="PS50297">
    <property type="entry name" value="ANK_REP_REGION"/>
    <property type="match status" value="2"/>
</dbReference>
<dbReference type="PANTHER" id="PTHR24123">
    <property type="entry name" value="ANKYRIN REPEAT-CONTAINING"/>
    <property type="match status" value="1"/>
</dbReference>
<dbReference type="Gene3D" id="2.30.29.30">
    <property type="entry name" value="Pleckstrin-homology domain (PH domain)/Phosphotyrosine-binding domain (PTB)"/>
    <property type="match status" value="1"/>
</dbReference>
<dbReference type="Pfam" id="PF00640">
    <property type="entry name" value="PID"/>
    <property type="match status" value="1"/>
</dbReference>